<sequence>MMPCILTQPLRRIHHLPWQALFLPILLAFFSGCSSEEQDDAVVQEIVGRSGDLDAPIWRVRRPSNWEEVKRTGPEHDTTLPVQEWTIGEGDDLIRVQIHSFPAETLEARIPPMAQITRWQKQFQSSPPPDLELTRQAFSGYSGYLLDGRGTIKGSSVRVLGFAMSLPERSYAALSALKGKKSSEIAEMRGDITIKVVGKEEAIDKRENEIRSFARSFELIDPIP</sequence>
<name>A0A0H5DRC4_9BACT</name>
<reference evidence="2" key="1">
    <citation type="submission" date="2015-06" db="EMBL/GenBank/DDBJ databases">
        <authorList>
            <person name="Bertelli C."/>
        </authorList>
    </citation>
    <scope>NUCLEOTIDE SEQUENCE [LARGE SCALE GENOMIC DNA]</scope>
    <source>
        <strain evidence="2">CRIB-30</strain>
    </source>
</reference>
<dbReference type="RefSeq" id="WP_143406495.1">
    <property type="nucleotide sequence ID" value="NZ_CWGJ01000026.1"/>
</dbReference>
<evidence type="ECO:0000313" key="1">
    <source>
        <dbReference type="EMBL" id="CRX39241.1"/>
    </source>
</evidence>
<dbReference type="Proteomes" id="UP000220251">
    <property type="component" value="Unassembled WGS sequence"/>
</dbReference>
<dbReference type="AlphaFoldDB" id="A0A0H5DRC4"/>
<protein>
    <submittedName>
        <fullName evidence="1">Putative secreted protein</fullName>
    </submittedName>
</protein>
<evidence type="ECO:0000313" key="2">
    <source>
        <dbReference type="Proteomes" id="UP000220251"/>
    </source>
</evidence>
<keyword evidence="2" id="KW-1185">Reference proteome</keyword>
<gene>
    <name evidence="1" type="ORF">ELAC_1916</name>
</gene>
<accession>A0A0H5DRC4</accession>
<dbReference type="EMBL" id="CWGJ01000026">
    <property type="protein sequence ID" value="CRX39241.1"/>
    <property type="molecule type" value="Genomic_DNA"/>
</dbReference>
<organism evidence="1 2">
    <name type="scientific">Estrella lausannensis</name>
    <dbReference type="NCBI Taxonomy" id="483423"/>
    <lineage>
        <taxon>Bacteria</taxon>
        <taxon>Pseudomonadati</taxon>
        <taxon>Chlamydiota</taxon>
        <taxon>Chlamydiia</taxon>
        <taxon>Parachlamydiales</taxon>
        <taxon>Candidatus Criblamydiaceae</taxon>
        <taxon>Estrella</taxon>
    </lineage>
</organism>
<proteinExistence type="predicted"/>
<dbReference type="OrthoDB" id="21317at2"/>